<dbReference type="EMBL" id="CP137852">
    <property type="protein sequence ID" value="WPB87271.1"/>
    <property type="molecule type" value="Genomic_DNA"/>
</dbReference>
<reference evidence="5 6" key="1">
    <citation type="submission" date="2023-11" db="EMBL/GenBank/DDBJ databases">
        <title>Arctic aerobic anoxygenic photoheterotroph Sediminicoccus rosea KRV36 adapts its photosynthesis to long days of polar summer.</title>
        <authorList>
            <person name="Tomasch J."/>
            <person name="Kopejtka K."/>
            <person name="Bily T."/>
            <person name="Gardiner A.T."/>
            <person name="Gardian Z."/>
            <person name="Shivaramu S."/>
            <person name="Koblizek M."/>
            <person name="Engelhardt F."/>
            <person name="Kaftan D."/>
        </authorList>
    </citation>
    <scope>NUCLEOTIDE SEQUENCE [LARGE SCALE GENOMIC DNA]</scope>
    <source>
        <strain evidence="5 6">R-30</strain>
    </source>
</reference>
<evidence type="ECO:0000313" key="5">
    <source>
        <dbReference type="EMBL" id="WPB87271.1"/>
    </source>
</evidence>
<accession>A0ABZ0PNH8</accession>
<feature type="domain" description="PNPLA" evidence="4">
    <location>
        <begin position="69"/>
        <end position="268"/>
    </location>
</feature>
<gene>
    <name evidence="5" type="ORF">R9Z33_10395</name>
</gene>
<evidence type="ECO:0000256" key="2">
    <source>
        <dbReference type="PROSITE-ProRule" id="PRU01161"/>
    </source>
</evidence>
<dbReference type="SUPFAM" id="SSF52151">
    <property type="entry name" value="FabD/lysophospholipase-like"/>
    <property type="match status" value="1"/>
</dbReference>
<feature type="signal peptide" evidence="3">
    <location>
        <begin position="1"/>
        <end position="22"/>
    </location>
</feature>
<dbReference type="InterPro" id="IPR016035">
    <property type="entry name" value="Acyl_Trfase/lysoPLipase"/>
</dbReference>
<protein>
    <submittedName>
        <fullName evidence="5">Patatin-like phospholipase family protein</fullName>
    </submittedName>
</protein>
<evidence type="ECO:0000313" key="6">
    <source>
        <dbReference type="Proteomes" id="UP001305521"/>
    </source>
</evidence>
<keyword evidence="3" id="KW-0732">Signal</keyword>
<feature type="short sequence motif" description="GXSXG" evidence="2">
    <location>
        <begin position="112"/>
        <end position="116"/>
    </location>
</feature>
<proteinExistence type="predicted"/>
<name>A0ABZ0PNH8_9PROT</name>
<keyword evidence="6" id="KW-1185">Reference proteome</keyword>
<dbReference type="Pfam" id="PF01734">
    <property type="entry name" value="Patatin"/>
    <property type="match status" value="1"/>
</dbReference>
<keyword evidence="1" id="KW-0443">Lipid metabolism</keyword>
<evidence type="ECO:0000259" key="4">
    <source>
        <dbReference type="PROSITE" id="PS51635"/>
    </source>
</evidence>
<evidence type="ECO:0000256" key="3">
    <source>
        <dbReference type="SAM" id="SignalP"/>
    </source>
</evidence>
<dbReference type="InterPro" id="IPR002641">
    <property type="entry name" value="PNPLA_dom"/>
</dbReference>
<dbReference type="Proteomes" id="UP001305521">
    <property type="component" value="Chromosome"/>
</dbReference>
<evidence type="ECO:0000256" key="1">
    <source>
        <dbReference type="ARBA" id="ARBA00023098"/>
    </source>
</evidence>
<dbReference type="RefSeq" id="WP_318651224.1">
    <property type="nucleotide sequence ID" value="NZ_CP137852.1"/>
</dbReference>
<organism evidence="5 6">
    <name type="scientific">Sediminicoccus rosea</name>
    <dbReference type="NCBI Taxonomy" id="1225128"/>
    <lineage>
        <taxon>Bacteria</taxon>
        <taxon>Pseudomonadati</taxon>
        <taxon>Pseudomonadota</taxon>
        <taxon>Alphaproteobacteria</taxon>
        <taxon>Acetobacterales</taxon>
        <taxon>Roseomonadaceae</taxon>
        <taxon>Sediminicoccus</taxon>
    </lineage>
</organism>
<sequence length="489" mass="52418">MRRRLAGLLLGLGLLAGCQSLTVPMNQPLSRNAAGEPDYAANYGLAGVLAGEVAGQGPAARSDLLVFVTFSGGGKRSSAFGHGALRGLRAIPVRPSGEAGWTLLDDVDYLAGVSGGSFPAAHYGLHRERHFETFRQDFLTRDINSYIFGTYLLPWNWDWLVNPLVGTNDYMARVYDQLMFHGATFADLRRRGAPMVSINATDVVNETTFPFTNGTFGLLCSDLNSFPVARAVAASNGFPILFSPITLQNHAAQCGGRRPPNTPPHAWAEPASVASRRAALARQADRYANAEETRWIHLMDGGIADNLALRGLLDSITVTTQNSPVFREIALRTRRILILSVDGEAAPDRSLGRQRVVSGIGQVLNAVSGTQIDAYNFETLGLATEMSQHLAAAFREVRCGQARVIAGRPCGDVQGEFVHVALSGIDDPVWRARLEAIPTGLTIPDADVDALVQYGEQLVRQHPAILAIAAAAGGPAPPALARAGRRPAW</sequence>
<dbReference type="Gene3D" id="3.40.1090.10">
    <property type="entry name" value="Cytosolic phospholipase A2 catalytic domain"/>
    <property type="match status" value="2"/>
</dbReference>
<dbReference type="PROSITE" id="PS51257">
    <property type="entry name" value="PROKAR_LIPOPROTEIN"/>
    <property type="match status" value="1"/>
</dbReference>
<feature type="chain" id="PRO_5047077961" evidence="3">
    <location>
        <begin position="23"/>
        <end position="489"/>
    </location>
</feature>
<dbReference type="PROSITE" id="PS51635">
    <property type="entry name" value="PNPLA"/>
    <property type="match status" value="1"/>
</dbReference>
<comment type="caution">
    <text evidence="2">Lacks conserved residue(s) required for the propagation of feature annotation.</text>
</comment>